<keyword evidence="2" id="KW-1185">Reference proteome</keyword>
<dbReference type="InterPro" id="IPR029131">
    <property type="entry name" value="HAUS5"/>
</dbReference>
<reference evidence="1 2" key="1">
    <citation type="submission" date="2019-09" db="EMBL/GenBank/DDBJ databases">
        <authorList>
            <person name="Ou C."/>
        </authorList>
    </citation>
    <scope>NUCLEOTIDE SEQUENCE [LARGE SCALE GENOMIC DNA]</scope>
    <source>
        <strain evidence="1">S2</strain>
        <tissue evidence="1">Leaf</tissue>
    </source>
</reference>
<dbReference type="PANTHER" id="PTHR34968:SF1">
    <property type="entry name" value="AUGMIN SUBUNIT 5"/>
    <property type="match status" value="1"/>
</dbReference>
<dbReference type="AlphaFoldDB" id="A0A5N5FCK1"/>
<proteinExistence type="predicted"/>
<dbReference type="PANTHER" id="PTHR34968">
    <property type="entry name" value="AUGMIN SUBUNIT 5"/>
    <property type="match status" value="1"/>
</dbReference>
<gene>
    <name evidence="1" type="ORF">D8674_041721</name>
</gene>
<dbReference type="GO" id="GO:0005876">
    <property type="term" value="C:spindle microtubule"/>
    <property type="evidence" value="ECO:0007669"/>
    <property type="project" value="InterPro"/>
</dbReference>
<dbReference type="Pfam" id="PF14817">
    <property type="entry name" value="HAUS5"/>
    <property type="match status" value="1"/>
</dbReference>
<dbReference type="OrthoDB" id="1741624at2759"/>
<evidence type="ECO:0000313" key="1">
    <source>
        <dbReference type="EMBL" id="KAB2600839.1"/>
    </source>
</evidence>
<accession>A0A5N5FCK1</accession>
<evidence type="ECO:0000313" key="2">
    <source>
        <dbReference type="Proteomes" id="UP000327157"/>
    </source>
</evidence>
<name>A0A5N5FCK1_9ROSA</name>
<protein>
    <submittedName>
        <fullName evidence="1">Uncharacterized protein</fullName>
    </submittedName>
</protein>
<dbReference type="InterPro" id="IPR044706">
    <property type="entry name" value="AUG5_plant"/>
</dbReference>
<dbReference type="EMBL" id="SMOL01000699">
    <property type="protein sequence ID" value="KAB2600839.1"/>
    <property type="molecule type" value="Genomic_DNA"/>
</dbReference>
<reference evidence="1 2" key="2">
    <citation type="submission" date="2019-11" db="EMBL/GenBank/DDBJ databases">
        <title>A de novo genome assembly of a pear dwarfing rootstock.</title>
        <authorList>
            <person name="Wang F."/>
            <person name="Wang J."/>
            <person name="Li S."/>
            <person name="Zhang Y."/>
            <person name="Fang M."/>
            <person name="Ma L."/>
            <person name="Zhao Y."/>
            <person name="Jiang S."/>
        </authorList>
    </citation>
    <scope>NUCLEOTIDE SEQUENCE [LARGE SCALE GENOMIC DNA]</scope>
    <source>
        <strain evidence="1">S2</strain>
        <tissue evidence="1">Leaf</tissue>
    </source>
</reference>
<sequence>MDLSNSAKDLIEREVSAFDQSPDNSLYMLPATPQALLESMGTKGSTGPKVVAAAEKNAAILTAKAGARDPPAIPSIYRISAALQYPGVSLEGSDAALLSILESLEFCLKLRAINLVHTRQDLVVCLNHAYRAQQEYESLMNGRSNQQQLFLTGS</sequence>
<dbReference type="Proteomes" id="UP000327157">
    <property type="component" value="Unassembled WGS sequence"/>
</dbReference>
<dbReference type="GO" id="GO:0051225">
    <property type="term" value="P:spindle assembly"/>
    <property type="evidence" value="ECO:0007669"/>
    <property type="project" value="InterPro"/>
</dbReference>
<dbReference type="GO" id="GO:0070652">
    <property type="term" value="C:HAUS complex"/>
    <property type="evidence" value="ECO:0007669"/>
    <property type="project" value="InterPro"/>
</dbReference>
<organism evidence="1 2">
    <name type="scientific">Pyrus ussuriensis x Pyrus communis</name>
    <dbReference type="NCBI Taxonomy" id="2448454"/>
    <lineage>
        <taxon>Eukaryota</taxon>
        <taxon>Viridiplantae</taxon>
        <taxon>Streptophyta</taxon>
        <taxon>Embryophyta</taxon>
        <taxon>Tracheophyta</taxon>
        <taxon>Spermatophyta</taxon>
        <taxon>Magnoliopsida</taxon>
        <taxon>eudicotyledons</taxon>
        <taxon>Gunneridae</taxon>
        <taxon>Pentapetalae</taxon>
        <taxon>rosids</taxon>
        <taxon>fabids</taxon>
        <taxon>Rosales</taxon>
        <taxon>Rosaceae</taxon>
        <taxon>Amygdaloideae</taxon>
        <taxon>Maleae</taxon>
        <taxon>Pyrus</taxon>
    </lineage>
</organism>
<comment type="caution">
    <text evidence="1">The sequence shown here is derived from an EMBL/GenBank/DDBJ whole genome shotgun (WGS) entry which is preliminary data.</text>
</comment>